<reference evidence="3 4" key="1">
    <citation type="submission" date="2022-10" db="EMBL/GenBank/DDBJ databases">
        <title>High-quality genome sequences of two octocoral-associated bacteria, Endozoicomonas euniceicola EF212 and Endozoicomonas gorgoniicola PS125.</title>
        <authorList>
            <person name="Chiou Y.-J."/>
            <person name="Chen Y.-H."/>
        </authorList>
    </citation>
    <scope>NUCLEOTIDE SEQUENCE [LARGE SCALE GENOMIC DNA]</scope>
    <source>
        <strain evidence="3 4">PS125</strain>
    </source>
</reference>
<proteinExistence type="predicted"/>
<accession>A0ABT3N572</accession>
<protein>
    <recommendedName>
        <fullName evidence="2">Tip attachment protein J central straight fiber domain-containing protein</fullName>
    </recommendedName>
</protein>
<sequence>MAFDLPPPPKSLKDDFATRRFFDSVWRQLKEVGSGVTTINKALGLDKNSGSEISGGEGDELNPILPDLTPPPRPKNIRTSEGMGLVFIEWDNPNLSYSYRAEVWRSDKNDVGAARLIWSGQGLMGKDALGSDMNPFYYWVRFVRDNGYQVVYGPWHQTGGTKGQARFSSDYILKTLTDADGNRLPYVVKDGKYFFNSSYHAEASIISAAIENLDVAKIKGDIASFLKTYITDGFITNAMIGNEIKSDNYVAGKQGWIIKKQEPSV</sequence>
<evidence type="ECO:0000256" key="1">
    <source>
        <dbReference type="SAM" id="MobiDB-lite"/>
    </source>
</evidence>
<dbReference type="RefSeq" id="WP_262568784.1">
    <property type="nucleotide sequence ID" value="NZ_CP103299.1"/>
</dbReference>
<gene>
    <name evidence="3" type="ORF">NX722_28375</name>
</gene>
<comment type="caution">
    <text evidence="3">The sequence shown here is derived from an EMBL/GenBank/DDBJ whole genome shotgun (WGS) entry which is preliminary data.</text>
</comment>
<evidence type="ECO:0000313" key="3">
    <source>
        <dbReference type="EMBL" id="MCW7556483.1"/>
    </source>
</evidence>
<dbReference type="InterPro" id="IPR015406">
    <property type="entry name" value="GpJ_CSF"/>
</dbReference>
<dbReference type="Proteomes" id="UP001209854">
    <property type="component" value="Unassembled WGS sequence"/>
</dbReference>
<keyword evidence="4" id="KW-1185">Reference proteome</keyword>
<evidence type="ECO:0000259" key="2">
    <source>
        <dbReference type="Pfam" id="PF09327"/>
    </source>
</evidence>
<dbReference type="EMBL" id="JAPFCC010000002">
    <property type="protein sequence ID" value="MCW7556483.1"/>
    <property type="molecule type" value="Genomic_DNA"/>
</dbReference>
<feature type="domain" description="Tip attachment protein J central straight fiber" evidence="2">
    <location>
        <begin position="219"/>
        <end position="261"/>
    </location>
</feature>
<name>A0ABT3N572_9GAMM</name>
<dbReference type="Pfam" id="PF09327">
    <property type="entry name" value="Phage_Tail_Tip"/>
    <property type="match status" value="1"/>
</dbReference>
<organism evidence="3 4">
    <name type="scientific">Endozoicomonas gorgoniicola</name>
    <dbReference type="NCBI Taxonomy" id="1234144"/>
    <lineage>
        <taxon>Bacteria</taxon>
        <taxon>Pseudomonadati</taxon>
        <taxon>Pseudomonadota</taxon>
        <taxon>Gammaproteobacteria</taxon>
        <taxon>Oceanospirillales</taxon>
        <taxon>Endozoicomonadaceae</taxon>
        <taxon>Endozoicomonas</taxon>
    </lineage>
</organism>
<feature type="region of interest" description="Disordered" evidence="1">
    <location>
        <begin position="47"/>
        <end position="73"/>
    </location>
</feature>
<evidence type="ECO:0000313" key="4">
    <source>
        <dbReference type="Proteomes" id="UP001209854"/>
    </source>
</evidence>